<evidence type="ECO:0000256" key="1">
    <source>
        <dbReference type="SAM" id="MobiDB-lite"/>
    </source>
</evidence>
<accession>A0ABP6M9B3</accession>
<dbReference type="EMBL" id="BAAAUG010000009">
    <property type="protein sequence ID" value="GAA3081501.1"/>
    <property type="molecule type" value="Genomic_DNA"/>
</dbReference>
<name>A0ABP6M9B3_9ACTN</name>
<sequence length="159" mass="16686">MAVAQGGELGQHLLGPAEGERRGQPCAAGFEAAGLPPGRLRRAVRQVREGRSLPEGQRVVQDRRRLGRVAVGQRARPLAREAVEAVQVDVVRCGAQLVAAVGRGDGLGADGPAQAAHERLQRAGCVGGRVAVPHLVDEYGRRDGAGGTEGEDRQERAQP</sequence>
<comment type="caution">
    <text evidence="2">The sequence shown here is derived from an EMBL/GenBank/DDBJ whole genome shotgun (WGS) entry which is preliminary data.</text>
</comment>
<keyword evidence="3" id="KW-1185">Reference proteome</keyword>
<reference evidence="3" key="1">
    <citation type="journal article" date="2019" name="Int. J. Syst. Evol. Microbiol.">
        <title>The Global Catalogue of Microorganisms (GCM) 10K type strain sequencing project: providing services to taxonomists for standard genome sequencing and annotation.</title>
        <authorList>
            <consortium name="The Broad Institute Genomics Platform"/>
            <consortium name="The Broad Institute Genome Sequencing Center for Infectious Disease"/>
            <person name="Wu L."/>
            <person name="Ma J."/>
        </authorList>
    </citation>
    <scope>NUCLEOTIDE SEQUENCE [LARGE SCALE GENOMIC DNA]</scope>
    <source>
        <strain evidence="3">JCM 9092</strain>
    </source>
</reference>
<organism evidence="2 3">
    <name type="scientific">Streptomyces rectiviolaceus</name>
    <dbReference type="NCBI Taxonomy" id="332591"/>
    <lineage>
        <taxon>Bacteria</taxon>
        <taxon>Bacillati</taxon>
        <taxon>Actinomycetota</taxon>
        <taxon>Actinomycetes</taxon>
        <taxon>Kitasatosporales</taxon>
        <taxon>Streptomycetaceae</taxon>
        <taxon>Streptomyces</taxon>
    </lineage>
</organism>
<dbReference type="Proteomes" id="UP001501637">
    <property type="component" value="Unassembled WGS sequence"/>
</dbReference>
<proteinExistence type="predicted"/>
<evidence type="ECO:0000313" key="3">
    <source>
        <dbReference type="Proteomes" id="UP001501637"/>
    </source>
</evidence>
<protein>
    <submittedName>
        <fullName evidence="2">Uncharacterized protein</fullName>
    </submittedName>
</protein>
<feature type="region of interest" description="Disordered" evidence="1">
    <location>
        <begin position="1"/>
        <end position="33"/>
    </location>
</feature>
<feature type="region of interest" description="Disordered" evidence="1">
    <location>
        <begin position="137"/>
        <end position="159"/>
    </location>
</feature>
<gene>
    <name evidence="2" type="ORF">GCM10010449_01870</name>
</gene>
<evidence type="ECO:0000313" key="2">
    <source>
        <dbReference type="EMBL" id="GAA3081501.1"/>
    </source>
</evidence>